<comment type="caution">
    <text evidence="1">The sequence shown here is derived from an EMBL/GenBank/DDBJ whole genome shotgun (WGS) entry which is preliminary data.</text>
</comment>
<sequence>MVLFKIIIKLSARRRAYDKAAIKCSGREAVTNFEPSSYEEKIIAEADNGGAFCYCSFPWPLSVDAKQYCAQTESHLDLVSLEGRDLNL</sequence>
<dbReference type="AlphaFoldDB" id="A0A6A1WWS2"/>
<accession>A0A6A1WWS2</accession>
<gene>
    <name evidence="1" type="ORF">CJ030_MR4G013739</name>
</gene>
<organism evidence="1 2">
    <name type="scientific">Morella rubra</name>
    <name type="common">Chinese bayberry</name>
    <dbReference type="NCBI Taxonomy" id="262757"/>
    <lineage>
        <taxon>Eukaryota</taxon>
        <taxon>Viridiplantae</taxon>
        <taxon>Streptophyta</taxon>
        <taxon>Embryophyta</taxon>
        <taxon>Tracheophyta</taxon>
        <taxon>Spermatophyta</taxon>
        <taxon>Magnoliopsida</taxon>
        <taxon>eudicotyledons</taxon>
        <taxon>Gunneridae</taxon>
        <taxon>Pentapetalae</taxon>
        <taxon>rosids</taxon>
        <taxon>fabids</taxon>
        <taxon>Fagales</taxon>
        <taxon>Myricaceae</taxon>
        <taxon>Morella</taxon>
    </lineage>
</organism>
<evidence type="ECO:0000313" key="2">
    <source>
        <dbReference type="Proteomes" id="UP000516437"/>
    </source>
</evidence>
<proteinExistence type="predicted"/>
<dbReference type="Proteomes" id="UP000516437">
    <property type="component" value="Unassembled WGS sequence"/>
</dbReference>
<dbReference type="OrthoDB" id="207175at2759"/>
<keyword evidence="2" id="KW-1185">Reference proteome</keyword>
<dbReference type="GO" id="GO:0003700">
    <property type="term" value="F:DNA-binding transcription factor activity"/>
    <property type="evidence" value="ECO:0007669"/>
    <property type="project" value="InterPro"/>
</dbReference>
<protein>
    <submittedName>
        <fullName evidence="1">Floral homeotic protein APETALA 2</fullName>
    </submittedName>
</protein>
<dbReference type="Gene3D" id="3.30.730.10">
    <property type="entry name" value="AP2/ERF domain"/>
    <property type="match status" value="1"/>
</dbReference>
<evidence type="ECO:0000313" key="1">
    <source>
        <dbReference type="EMBL" id="KAB1228137.1"/>
    </source>
</evidence>
<name>A0A6A1WWS2_9ROSI</name>
<dbReference type="InterPro" id="IPR036955">
    <property type="entry name" value="AP2/ERF_dom_sf"/>
</dbReference>
<dbReference type="EMBL" id="RXIC02000012">
    <property type="protein sequence ID" value="KAB1228137.1"/>
    <property type="molecule type" value="Genomic_DNA"/>
</dbReference>
<reference evidence="1 2" key="1">
    <citation type="journal article" date="2019" name="Plant Biotechnol. J.">
        <title>The red bayberry genome and genetic basis of sex determination.</title>
        <authorList>
            <person name="Jia H.M."/>
            <person name="Jia H.J."/>
            <person name="Cai Q.L."/>
            <person name="Wang Y."/>
            <person name="Zhao H.B."/>
            <person name="Yang W.F."/>
            <person name="Wang G.Y."/>
            <person name="Li Y.H."/>
            <person name="Zhan D.L."/>
            <person name="Shen Y.T."/>
            <person name="Niu Q.F."/>
            <person name="Chang L."/>
            <person name="Qiu J."/>
            <person name="Zhao L."/>
            <person name="Xie H.B."/>
            <person name="Fu W.Y."/>
            <person name="Jin J."/>
            <person name="Li X.W."/>
            <person name="Jiao Y."/>
            <person name="Zhou C.C."/>
            <person name="Tu T."/>
            <person name="Chai C.Y."/>
            <person name="Gao J.L."/>
            <person name="Fan L.J."/>
            <person name="van de Weg E."/>
            <person name="Wang J.Y."/>
            <person name="Gao Z.S."/>
        </authorList>
    </citation>
    <scope>NUCLEOTIDE SEQUENCE [LARGE SCALE GENOMIC DNA]</scope>
    <source>
        <tissue evidence="1">Leaves</tissue>
    </source>
</reference>